<evidence type="ECO:0000313" key="9">
    <source>
        <dbReference type="Proteomes" id="UP001197247"/>
    </source>
</evidence>
<keyword evidence="9" id="KW-1185">Reference proteome</keyword>
<dbReference type="PANTHER" id="PTHR43229">
    <property type="entry name" value="NODULATION PROTEIN J"/>
    <property type="match status" value="1"/>
</dbReference>
<dbReference type="PIRSF" id="PIRSF006648">
    <property type="entry name" value="DrrB"/>
    <property type="match status" value="1"/>
</dbReference>
<evidence type="ECO:0000256" key="1">
    <source>
        <dbReference type="ARBA" id="ARBA00004141"/>
    </source>
</evidence>
<keyword evidence="5" id="KW-0046">Antibiotic resistance</keyword>
<dbReference type="InterPro" id="IPR000412">
    <property type="entry name" value="ABC_2_transport"/>
</dbReference>
<dbReference type="RefSeq" id="WP_214154049.1">
    <property type="nucleotide sequence ID" value="NZ_JAHBAY010000001.1"/>
</dbReference>
<dbReference type="InterPro" id="IPR047817">
    <property type="entry name" value="ABC2_TM_bact-type"/>
</dbReference>
<keyword evidence="2 6" id="KW-0812">Transmembrane</keyword>
<comment type="subcellular location">
    <subcellularLocation>
        <location evidence="6">Cell membrane</location>
        <topology evidence="6">Multi-pass membrane protein</topology>
    </subcellularLocation>
    <subcellularLocation>
        <location evidence="1">Membrane</location>
        <topology evidence="1">Multi-pass membrane protein</topology>
    </subcellularLocation>
</comment>
<evidence type="ECO:0000256" key="5">
    <source>
        <dbReference type="ARBA" id="ARBA00023251"/>
    </source>
</evidence>
<evidence type="ECO:0000256" key="4">
    <source>
        <dbReference type="ARBA" id="ARBA00023136"/>
    </source>
</evidence>
<feature type="transmembrane region" description="Helical" evidence="6">
    <location>
        <begin position="34"/>
        <end position="52"/>
    </location>
</feature>
<comment type="caution">
    <text evidence="8">The sequence shown here is derived from an EMBL/GenBank/DDBJ whole genome shotgun (WGS) entry which is preliminary data.</text>
</comment>
<accession>A0ABS5TDY2</accession>
<evidence type="ECO:0000256" key="2">
    <source>
        <dbReference type="ARBA" id="ARBA00022692"/>
    </source>
</evidence>
<evidence type="ECO:0000313" key="8">
    <source>
        <dbReference type="EMBL" id="MBT0767829.1"/>
    </source>
</evidence>
<feature type="transmembrane region" description="Helical" evidence="6">
    <location>
        <begin position="110"/>
        <end position="138"/>
    </location>
</feature>
<evidence type="ECO:0000256" key="3">
    <source>
        <dbReference type="ARBA" id="ARBA00022989"/>
    </source>
</evidence>
<keyword evidence="6" id="KW-1003">Cell membrane</keyword>
<reference evidence="8 9" key="1">
    <citation type="submission" date="2021-05" db="EMBL/GenBank/DDBJ databases">
        <title>Kineosporia and Streptomyces sp. nov. two new marine actinobacteria isolated from Coral.</title>
        <authorList>
            <person name="Buangrab K."/>
            <person name="Sutthacheep M."/>
            <person name="Yeemin T."/>
            <person name="Harunari E."/>
            <person name="Igarashi Y."/>
            <person name="Kanchanasin P."/>
            <person name="Tanasupawat S."/>
            <person name="Phongsopitanun W."/>
        </authorList>
    </citation>
    <scope>NUCLEOTIDE SEQUENCE [LARGE SCALE GENOMIC DNA]</scope>
    <source>
        <strain evidence="8 9">J2-2</strain>
    </source>
</reference>
<evidence type="ECO:0000256" key="6">
    <source>
        <dbReference type="RuleBase" id="RU361157"/>
    </source>
</evidence>
<keyword evidence="6" id="KW-0813">Transport</keyword>
<feature type="transmembrane region" description="Helical" evidence="6">
    <location>
        <begin position="64"/>
        <end position="89"/>
    </location>
</feature>
<dbReference type="Proteomes" id="UP001197247">
    <property type="component" value="Unassembled WGS sequence"/>
</dbReference>
<keyword evidence="4 6" id="KW-0472">Membrane</keyword>
<feature type="transmembrane region" description="Helical" evidence="6">
    <location>
        <begin position="150"/>
        <end position="171"/>
    </location>
</feature>
<dbReference type="InterPro" id="IPR051784">
    <property type="entry name" value="Nod_factor_ABC_transporter"/>
</dbReference>
<dbReference type="PROSITE" id="PS51012">
    <property type="entry name" value="ABC_TM2"/>
    <property type="match status" value="1"/>
</dbReference>
<organism evidence="8 9">
    <name type="scientific">Kineosporia corallincola</name>
    <dbReference type="NCBI Taxonomy" id="2835133"/>
    <lineage>
        <taxon>Bacteria</taxon>
        <taxon>Bacillati</taxon>
        <taxon>Actinomycetota</taxon>
        <taxon>Actinomycetes</taxon>
        <taxon>Kineosporiales</taxon>
        <taxon>Kineosporiaceae</taxon>
        <taxon>Kineosporia</taxon>
    </lineage>
</organism>
<sequence length="272" mass="29371">MSERPTGLLPGAVPLGLARTGIELKEFFRLRETVVFTFSFPVILLFVFGSVFDDDLAPGVSFTQYFTAGMIASGIVLSSFQTLAIGIAIERDDGTLKRLRGTPMPPVAYFLGKIGLVLVTSVVQTAVLLLLGTLMMGLDLPSTPGLWLRFTWIFLLGTASGTVLGIAYSSLARSSKTAAAVVSPVVILLQFISGVFFVFTDLPSWMQAIGSVFPLRWLSQGMRSVFLPEDFAAAEAGGSWQLGLTALVLTGWLVAGTLLALKTFRWQRHDAR</sequence>
<comment type="similarity">
    <text evidence="6">Belongs to the ABC-2 integral membrane protein family.</text>
</comment>
<keyword evidence="3 6" id="KW-1133">Transmembrane helix</keyword>
<dbReference type="PANTHER" id="PTHR43229:SF6">
    <property type="entry name" value="ABC-TYPE MULTIDRUG TRANSPORT SYSTEM, PERMEASE COMPONENT"/>
    <property type="match status" value="1"/>
</dbReference>
<evidence type="ECO:0000259" key="7">
    <source>
        <dbReference type="PROSITE" id="PS51012"/>
    </source>
</evidence>
<dbReference type="Pfam" id="PF01061">
    <property type="entry name" value="ABC2_membrane"/>
    <property type="match status" value="1"/>
</dbReference>
<dbReference type="InterPro" id="IPR013525">
    <property type="entry name" value="ABC2_TM"/>
</dbReference>
<gene>
    <name evidence="8" type="ORF">KIH74_02775</name>
</gene>
<dbReference type="EMBL" id="JAHBAY010000001">
    <property type="protein sequence ID" value="MBT0767829.1"/>
    <property type="molecule type" value="Genomic_DNA"/>
</dbReference>
<name>A0ABS5TDY2_9ACTN</name>
<proteinExistence type="inferred from homology"/>
<feature type="transmembrane region" description="Helical" evidence="6">
    <location>
        <begin position="178"/>
        <end position="199"/>
    </location>
</feature>
<feature type="transmembrane region" description="Helical" evidence="6">
    <location>
        <begin position="240"/>
        <end position="261"/>
    </location>
</feature>
<feature type="domain" description="ABC transmembrane type-2" evidence="7">
    <location>
        <begin position="32"/>
        <end position="267"/>
    </location>
</feature>
<protein>
    <recommendedName>
        <fullName evidence="6">Transport permease protein</fullName>
    </recommendedName>
</protein>